<comment type="caution">
    <text evidence="2">The sequence shown here is derived from an EMBL/GenBank/DDBJ whole genome shotgun (WGS) entry which is preliminary data.</text>
</comment>
<dbReference type="AlphaFoldDB" id="A0A9N7P0T8"/>
<dbReference type="EMBL" id="CACSLK010034598">
    <property type="protein sequence ID" value="CAA0842104.1"/>
    <property type="molecule type" value="Genomic_DNA"/>
</dbReference>
<name>A0A9N7P0T8_STRHE</name>
<reference evidence="2" key="1">
    <citation type="submission" date="2019-12" db="EMBL/GenBank/DDBJ databases">
        <authorList>
            <person name="Scholes J."/>
        </authorList>
    </citation>
    <scope>NUCLEOTIDE SEQUENCE</scope>
</reference>
<protein>
    <recommendedName>
        <fullName evidence="4">Retrotransposon Copia-like N-terminal domain-containing protein</fullName>
    </recommendedName>
</protein>
<dbReference type="PANTHER" id="PTHR47481">
    <property type="match status" value="1"/>
</dbReference>
<organism evidence="2 3">
    <name type="scientific">Striga hermonthica</name>
    <name type="common">Purple witchweed</name>
    <name type="synonym">Buchnera hermonthica</name>
    <dbReference type="NCBI Taxonomy" id="68872"/>
    <lineage>
        <taxon>Eukaryota</taxon>
        <taxon>Viridiplantae</taxon>
        <taxon>Streptophyta</taxon>
        <taxon>Embryophyta</taxon>
        <taxon>Tracheophyta</taxon>
        <taxon>Spermatophyta</taxon>
        <taxon>Magnoliopsida</taxon>
        <taxon>eudicotyledons</taxon>
        <taxon>Gunneridae</taxon>
        <taxon>Pentapetalae</taxon>
        <taxon>asterids</taxon>
        <taxon>lamiids</taxon>
        <taxon>Lamiales</taxon>
        <taxon>Orobanchaceae</taxon>
        <taxon>Buchnereae</taxon>
        <taxon>Striga</taxon>
    </lineage>
</organism>
<evidence type="ECO:0000256" key="1">
    <source>
        <dbReference type="SAM" id="MobiDB-lite"/>
    </source>
</evidence>
<evidence type="ECO:0008006" key="4">
    <source>
        <dbReference type="Google" id="ProtNLM"/>
    </source>
</evidence>
<evidence type="ECO:0000313" key="3">
    <source>
        <dbReference type="Proteomes" id="UP001153555"/>
    </source>
</evidence>
<keyword evidence="3" id="KW-1185">Reference proteome</keyword>
<feature type="region of interest" description="Disordered" evidence="1">
    <location>
        <begin position="219"/>
        <end position="259"/>
    </location>
</feature>
<accession>A0A9N7P0T8</accession>
<dbReference type="OrthoDB" id="1938465at2759"/>
<evidence type="ECO:0000313" key="2">
    <source>
        <dbReference type="EMBL" id="CAA0842104.1"/>
    </source>
</evidence>
<dbReference type="Pfam" id="PF14223">
    <property type="entry name" value="Retrotran_gag_2"/>
    <property type="match status" value="1"/>
</dbReference>
<dbReference type="PANTHER" id="PTHR47481:SF9">
    <property type="entry name" value="RETROTRANSPOSON GAG DOMAIN-CONTAINING PROTEIN"/>
    <property type="match status" value="1"/>
</dbReference>
<dbReference type="Proteomes" id="UP001153555">
    <property type="component" value="Unassembled WGS sequence"/>
</dbReference>
<feature type="compositionally biased region" description="Low complexity" evidence="1">
    <location>
        <begin position="240"/>
        <end position="259"/>
    </location>
</feature>
<proteinExistence type="predicted"/>
<sequence>MATTTSTETENIPPSSNLLSLITLNTGTQIPIKLDGTNYPAWRVQFNALLIGYDLQGYVDGTNPCPPSTDDGYTRWKRQDQLLIHAIISSVTAQVVNFLGNVTTSKQAWDILTHMYANKSRSRVMTLKERLATTVKGSRSITEYLQTIRSVSDELAIIQSPVDDLDLVIHTLNGLGREYRELSAALRARDTPIAFADLYEKLIEYESFIAKEDRANESPVIPTAHAATRTRGAPFKPRHGSSGVQSSSSRSQPSHPRSQFAGPYHHLYCQTCKKYGHDDRICYRIHGYPNKPKAAYAVAPAASPSSLTLSFMCAVLPIIFIIN</sequence>
<gene>
    <name evidence="2" type="ORF">SHERM_07968</name>
</gene>